<accession>A0A2S8FF37</accession>
<organism evidence="1 2">
    <name type="scientific">Blastopirellula marina</name>
    <dbReference type="NCBI Taxonomy" id="124"/>
    <lineage>
        <taxon>Bacteria</taxon>
        <taxon>Pseudomonadati</taxon>
        <taxon>Planctomycetota</taxon>
        <taxon>Planctomycetia</taxon>
        <taxon>Pirellulales</taxon>
        <taxon>Pirellulaceae</taxon>
        <taxon>Blastopirellula</taxon>
    </lineage>
</organism>
<evidence type="ECO:0000313" key="2">
    <source>
        <dbReference type="Proteomes" id="UP000240009"/>
    </source>
</evidence>
<comment type="caution">
    <text evidence="1">The sequence shown here is derived from an EMBL/GenBank/DDBJ whole genome shotgun (WGS) entry which is preliminary data.</text>
</comment>
<sequence>MFEERPVGREIGHVHIWPEVLRVIGEKWGKDPEKLVRRMGGNPYALPRGRVVSLAKQRWGIAHGDDAPPGMALEIVRRRFNLPTSGTKVFFDEHEVMISEHLRAMESDLKIELNLKAPPMPDFEDF</sequence>
<dbReference type="AlphaFoldDB" id="A0A2S8FF37"/>
<proteinExistence type="predicted"/>
<gene>
    <name evidence="1" type="ORF">C5Y96_14965</name>
</gene>
<dbReference type="EMBL" id="PUIA01000038">
    <property type="protein sequence ID" value="PQO30757.1"/>
    <property type="molecule type" value="Genomic_DNA"/>
</dbReference>
<evidence type="ECO:0000313" key="1">
    <source>
        <dbReference type="EMBL" id="PQO30757.1"/>
    </source>
</evidence>
<reference evidence="1 2" key="1">
    <citation type="submission" date="2018-02" db="EMBL/GenBank/DDBJ databases">
        <title>Comparative genomes isolates from brazilian mangrove.</title>
        <authorList>
            <person name="Araujo J.E."/>
            <person name="Taketani R.G."/>
            <person name="Silva M.C.P."/>
            <person name="Loureco M.V."/>
            <person name="Andreote F.D."/>
        </authorList>
    </citation>
    <scope>NUCLEOTIDE SEQUENCE [LARGE SCALE GENOMIC DNA]</scope>
    <source>
        <strain evidence="1 2">HEX-2 MGV</strain>
    </source>
</reference>
<dbReference type="OrthoDB" id="270920at2"/>
<dbReference type="Proteomes" id="UP000240009">
    <property type="component" value="Unassembled WGS sequence"/>
</dbReference>
<name>A0A2S8FF37_9BACT</name>
<dbReference type="RefSeq" id="WP_105354824.1">
    <property type="nucleotide sequence ID" value="NZ_PUIA01000038.1"/>
</dbReference>
<protein>
    <submittedName>
        <fullName evidence="1">Uncharacterized protein</fullName>
    </submittedName>
</protein>